<evidence type="ECO:0000256" key="3">
    <source>
        <dbReference type="ARBA" id="ARBA00022833"/>
    </source>
</evidence>
<dbReference type="OrthoDB" id="263848at2759"/>
<dbReference type="Pfam" id="PF18044">
    <property type="entry name" value="zf-CCCH_4"/>
    <property type="match status" value="1"/>
</dbReference>
<evidence type="ECO:0000313" key="7">
    <source>
        <dbReference type="EMBL" id="GET90062.1"/>
    </source>
</evidence>
<dbReference type="Proteomes" id="UP000419144">
    <property type="component" value="Unassembled WGS sequence"/>
</dbReference>
<gene>
    <name evidence="7" type="ORF">LtaPh_2814700</name>
</gene>
<feature type="domain" description="C3H1-type" evidence="6">
    <location>
        <begin position="105"/>
        <end position="132"/>
    </location>
</feature>
<dbReference type="InterPro" id="IPR000571">
    <property type="entry name" value="Znf_CCCH"/>
</dbReference>
<feature type="region of interest" description="Disordered" evidence="5">
    <location>
        <begin position="349"/>
        <end position="397"/>
    </location>
</feature>
<keyword evidence="1 4" id="KW-0479">Metal-binding</keyword>
<feature type="zinc finger region" description="C3H1-type" evidence="4">
    <location>
        <begin position="105"/>
        <end position="132"/>
    </location>
</feature>
<feature type="region of interest" description="Disordered" evidence="5">
    <location>
        <begin position="69"/>
        <end position="107"/>
    </location>
</feature>
<dbReference type="SMART" id="SM00356">
    <property type="entry name" value="ZnF_C3H1"/>
    <property type="match status" value="1"/>
</dbReference>
<dbReference type="InterPro" id="IPR036855">
    <property type="entry name" value="Znf_CCCH_sf"/>
</dbReference>
<dbReference type="Gene3D" id="4.10.1000.10">
    <property type="entry name" value="Zinc finger, CCCH-type"/>
    <property type="match status" value="1"/>
</dbReference>
<keyword evidence="8" id="KW-1185">Reference proteome</keyword>
<evidence type="ECO:0000256" key="2">
    <source>
        <dbReference type="ARBA" id="ARBA00022771"/>
    </source>
</evidence>
<dbReference type="VEuPathDB" id="TriTrypDB:LtaPh_2814700"/>
<feature type="compositionally biased region" description="Polar residues" evidence="5">
    <location>
        <begin position="349"/>
        <end position="371"/>
    </location>
</feature>
<accession>A0A640KKQ1</accession>
<evidence type="ECO:0000313" key="8">
    <source>
        <dbReference type="Proteomes" id="UP000419144"/>
    </source>
</evidence>
<evidence type="ECO:0000259" key="6">
    <source>
        <dbReference type="PROSITE" id="PS50103"/>
    </source>
</evidence>
<sequence>MHPAQKHLSQAATRPAPRANSKPTLRLPSRPTAGQRLFTHSPYVTTGNIIASEDISAVENVALGNEDAQRNHQGSLTPSGAHQGDSSFHASSNSANQLHTPNSSSNGKNVCRHFIKGNCNRGSSCRFYHPGPMHRVITPTHPRTPTQRPLTPLADLAQHNGAFSVQSPSHSPHIGLTSALFFSSPRQSLMLNSRGGSACSNADSFASPLSSPSTSVYAQRNTAFVESPAHAVATAPALSSPSFGPHVSLGSSLGARTRCWPGSNPLPSLQLSEYPPNGIDDGTAEAGNFGTGTDMGPLSTLQSPSSLGPYRMPGYRAGVQLGATSGSGRGEGNAALASPLHHRIMGSSLRATSSEAPTSPMSGVVTRNNPYAYSPTKIRPQLSQPMSPLRHMSDGPE</sequence>
<dbReference type="InterPro" id="IPR041367">
    <property type="entry name" value="Znf-CCCH_4"/>
</dbReference>
<dbReference type="GO" id="GO:0008270">
    <property type="term" value="F:zinc ion binding"/>
    <property type="evidence" value="ECO:0007669"/>
    <property type="project" value="UniProtKB-KW"/>
</dbReference>
<dbReference type="AlphaFoldDB" id="A0A640KKQ1"/>
<name>A0A640KKQ1_LEITA</name>
<protein>
    <recommendedName>
        <fullName evidence="6">C3H1-type domain-containing protein</fullName>
    </recommendedName>
</protein>
<comment type="caution">
    <text evidence="7">The sequence shown here is derived from an EMBL/GenBank/DDBJ whole genome shotgun (WGS) entry which is preliminary data.</text>
</comment>
<organism evidence="7 8">
    <name type="scientific">Leishmania tarentolae</name>
    <name type="common">Sauroleishmania tarentolae</name>
    <dbReference type="NCBI Taxonomy" id="5689"/>
    <lineage>
        <taxon>Eukaryota</taxon>
        <taxon>Discoba</taxon>
        <taxon>Euglenozoa</taxon>
        <taxon>Kinetoplastea</taxon>
        <taxon>Metakinetoplastina</taxon>
        <taxon>Trypanosomatida</taxon>
        <taxon>Trypanosomatidae</taxon>
        <taxon>Leishmaniinae</taxon>
        <taxon>Leishmania</taxon>
        <taxon>lizard Leishmania</taxon>
    </lineage>
</organism>
<keyword evidence="3 4" id="KW-0862">Zinc</keyword>
<evidence type="ECO:0000256" key="5">
    <source>
        <dbReference type="SAM" id="MobiDB-lite"/>
    </source>
</evidence>
<keyword evidence="2 4" id="KW-0863">Zinc-finger</keyword>
<dbReference type="EMBL" id="BLBS01000039">
    <property type="protein sequence ID" value="GET90062.1"/>
    <property type="molecule type" value="Genomic_DNA"/>
</dbReference>
<dbReference type="PROSITE" id="PS50103">
    <property type="entry name" value="ZF_C3H1"/>
    <property type="match status" value="1"/>
</dbReference>
<proteinExistence type="predicted"/>
<dbReference type="SUPFAM" id="SSF90229">
    <property type="entry name" value="CCCH zinc finger"/>
    <property type="match status" value="1"/>
</dbReference>
<evidence type="ECO:0000256" key="1">
    <source>
        <dbReference type="ARBA" id="ARBA00022723"/>
    </source>
</evidence>
<feature type="region of interest" description="Disordered" evidence="5">
    <location>
        <begin position="1"/>
        <end position="40"/>
    </location>
</feature>
<evidence type="ECO:0000256" key="4">
    <source>
        <dbReference type="PROSITE-ProRule" id="PRU00723"/>
    </source>
</evidence>
<reference evidence="7" key="1">
    <citation type="submission" date="2019-11" db="EMBL/GenBank/DDBJ databases">
        <title>Leishmania tarentolae CDS.</title>
        <authorList>
            <person name="Goto Y."/>
            <person name="Yamagishi J."/>
        </authorList>
    </citation>
    <scope>NUCLEOTIDE SEQUENCE [LARGE SCALE GENOMIC DNA]</scope>
    <source>
        <strain evidence="7">Parrot Tar II</strain>
    </source>
</reference>
<feature type="compositionally biased region" description="Polar residues" evidence="5">
    <location>
        <begin position="71"/>
        <end position="107"/>
    </location>
</feature>